<dbReference type="RefSeq" id="WP_128693264.1">
    <property type="nucleotide sequence ID" value="NZ_LHQS01000002.1"/>
</dbReference>
<evidence type="ECO:0000259" key="1">
    <source>
        <dbReference type="PROSITE" id="PS50142"/>
    </source>
</evidence>
<dbReference type="AlphaFoldDB" id="A0A498GZQ8"/>
<gene>
    <name evidence="2" type="ORF">ABH15_04830</name>
</gene>
<organism evidence="2 3">
    <name type="scientific">Methanoculleus taiwanensis</name>
    <dbReference type="NCBI Taxonomy" id="1550565"/>
    <lineage>
        <taxon>Archaea</taxon>
        <taxon>Methanobacteriati</taxon>
        <taxon>Methanobacteriota</taxon>
        <taxon>Stenosarchaea group</taxon>
        <taxon>Methanomicrobia</taxon>
        <taxon>Methanomicrobiales</taxon>
        <taxon>Methanomicrobiaceae</taxon>
        <taxon>Methanoculleus</taxon>
    </lineage>
</organism>
<dbReference type="Proteomes" id="UP000290932">
    <property type="component" value="Unassembled WGS sequence"/>
</dbReference>
<dbReference type="InterPro" id="IPR036389">
    <property type="entry name" value="RNase_III_sf"/>
</dbReference>
<dbReference type="CDD" id="cd00593">
    <property type="entry name" value="RIBOc"/>
    <property type="match status" value="1"/>
</dbReference>
<keyword evidence="3" id="KW-1185">Reference proteome</keyword>
<comment type="caution">
    <text evidence="2">The sequence shown here is derived from an EMBL/GenBank/DDBJ whole genome shotgun (WGS) entry which is preliminary data.</text>
</comment>
<accession>A0A498GZQ8</accession>
<dbReference type="PROSITE" id="PS50142">
    <property type="entry name" value="RNASE_3_2"/>
    <property type="match status" value="1"/>
</dbReference>
<dbReference type="OrthoDB" id="106853at2157"/>
<protein>
    <recommendedName>
        <fullName evidence="1">RNase III domain-containing protein</fullName>
    </recommendedName>
</protein>
<evidence type="ECO:0000313" key="2">
    <source>
        <dbReference type="EMBL" id="RXE55594.1"/>
    </source>
</evidence>
<name>A0A498GZQ8_9EURY</name>
<dbReference type="EMBL" id="LHQS01000002">
    <property type="protein sequence ID" value="RXE55594.1"/>
    <property type="molecule type" value="Genomic_DNA"/>
</dbReference>
<dbReference type="GO" id="GO:0006396">
    <property type="term" value="P:RNA processing"/>
    <property type="evidence" value="ECO:0007669"/>
    <property type="project" value="InterPro"/>
</dbReference>
<reference evidence="2 3" key="1">
    <citation type="journal article" date="2015" name="Int. J. Syst. Evol. Microbiol.">
        <title>Methanoculleus taiwanensis sp. nov., a methanogen isolated from deep marine sediment at the deformation front area near Taiwan.</title>
        <authorList>
            <person name="Weng C.Y."/>
            <person name="Chen S.C."/>
            <person name="Lai M.C."/>
            <person name="Wu S.Y."/>
            <person name="Lin S."/>
            <person name="Yang T.F."/>
            <person name="Chen P.C."/>
        </authorList>
    </citation>
    <scope>NUCLEOTIDE SEQUENCE [LARGE SCALE GENOMIC DNA]</scope>
    <source>
        <strain evidence="2 3">CYW4</strain>
    </source>
</reference>
<dbReference type="SMART" id="SM00535">
    <property type="entry name" value="RIBOc"/>
    <property type="match status" value="1"/>
</dbReference>
<proteinExistence type="predicted"/>
<dbReference type="Gene3D" id="1.10.1520.10">
    <property type="entry name" value="Ribonuclease III domain"/>
    <property type="match status" value="1"/>
</dbReference>
<dbReference type="GO" id="GO:0004525">
    <property type="term" value="F:ribonuclease III activity"/>
    <property type="evidence" value="ECO:0007669"/>
    <property type="project" value="InterPro"/>
</dbReference>
<feature type="domain" description="RNase III" evidence="1">
    <location>
        <begin position="5"/>
        <end position="133"/>
    </location>
</feature>
<evidence type="ECO:0000313" key="3">
    <source>
        <dbReference type="Proteomes" id="UP000290932"/>
    </source>
</evidence>
<dbReference type="InterPro" id="IPR000999">
    <property type="entry name" value="RNase_III_dom"/>
</dbReference>
<dbReference type="Pfam" id="PF14622">
    <property type="entry name" value="Ribonucleas_3_3"/>
    <property type="match status" value="1"/>
</dbReference>
<dbReference type="SUPFAM" id="SSF69065">
    <property type="entry name" value="RNase III domain-like"/>
    <property type="match status" value="1"/>
</dbReference>
<sequence>MEKDPTELETLLGYTFADRTLLERALTRPAYAREQGLSEDRHQEALATLGDAVISVIVIQSIIEKGLHKKGEITTEKMKIVSMLPLNEVGRTMHLEEYIRFGKGEAKQEIWRYSDALTETLEAVVGAVFQDSGMTAAAERVLRSVQCIRPC</sequence>